<sequence length="341" mass="37528">MMSNTAAPPPPHQPQAPSSSAVTDEEVIFFFTPPQANLSMMSNTAAPPPPHQPQAPSSSAVTDEEVISGRFFLRQLCLVDKFFGMLAEDYLDRILRDLSTTQSINNWNIISVCLADHGLQFNDEVLFRLMSGDPELASGLTEDIHKLKEFHASQVAGSRTAPRWRVLAPNGQKETPLKLRLNPFIQSKDTAKPPTSIYVFDADRLSKTRTQVVLQMKEFENKLAKAKEKKSNDVRAAEAAAQQKLLEEQISSINLQKSDMLRLLEGLEAKFVADERRINQMRRLAGETVESAPAVAPAAAATAGTGVLASVQPAAANNTRASPIRLRDTSRMFAQPIRARK</sequence>
<protein>
    <submittedName>
        <fullName evidence="3">Uncharacterized protein</fullName>
    </submittedName>
</protein>
<feature type="region of interest" description="Disordered" evidence="2">
    <location>
        <begin position="40"/>
        <end position="60"/>
    </location>
</feature>
<keyword evidence="1" id="KW-0175">Coiled coil</keyword>
<dbReference type="Proteomes" id="UP000051952">
    <property type="component" value="Unassembled WGS sequence"/>
</dbReference>
<evidence type="ECO:0000313" key="3">
    <source>
        <dbReference type="EMBL" id="CUG58644.1"/>
    </source>
</evidence>
<dbReference type="AlphaFoldDB" id="A0A0S4J7L6"/>
<keyword evidence="4" id="KW-1185">Reference proteome</keyword>
<evidence type="ECO:0000256" key="2">
    <source>
        <dbReference type="SAM" id="MobiDB-lite"/>
    </source>
</evidence>
<name>A0A0S4J7L6_BODSA</name>
<evidence type="ECO:0000256" key="1">
    <source>
        <dbReference type="SAM" id="Coils"/>
    </source>
</evidence>
<accession>A0A0S4J7L6</accession>
<evidence type="ECO:0000313" key="4">
    <source>
        <dbReference type="Proteomes" id="UP000051952"/>
    </source>
</evidence>
<dbReference type="VEuPathDB" id="TriTrypDB:BSAL_81700"/>
<organism evidence="3 4">
    <name type="scientific">Bodo saltans</name>
    <name type="common">Flagellated protozoan</name>
    <dbReference type="NCBI Taxonomy" id="75058"/>
    <lineage>
        <taxon>Eukaryota</taxon>
        <taxon>Discoba</taxon>
        <taxon>Euglenozoa</taxon>
        <taxon>Kinetoplastea</taxon>
        <taxon>Metakinetoplastina</taxon>
        <taxon>Eubodonida</taxon>
        <taxon>Bodonidae</taxon>
        <taxon>Bodo</taxon>
    </lineage>
</organism>
<feature type="coiled-coil region" evidence="1">
    <location>
        <begin position="209"/>
        <end position="236"/>
    </location>
</feature>
<dbReference type="EMBL" id="CYKH01000887">
    <property type="protein sequence ID" value="CUG58644.1"/>
    <property type="molecule type" value="Genomic_DNA"/>
</dbReference>
<proteinExistence type="predicted"/>
<reference evidence="4" key="1">
    <citation type="submission" date="2015-09" db="EMBL/GenBank/DDBJ databases">
        <authorList>
            <consortium name="Pathogen Informatics"/>
        </authorList>
    </citation>
    <scope>NUCLEOTIDE SEQUENCE [LARGE SCALE GENOMIC DNA]</scope>
    <source>
        <strain evidence="4">Lake Konstanz</strain>
    </source>
</reference>
<gene>
    <name evidence="3" type="ORF">BSAL_81700</name>
</gene>